<evidence type="ECO:0000256" key="1">
    <source>
        <dbReference type="SAM" id="MobiDB-lite"/>
    </source>
</evidence>
<dbReference type="EMBL" id="JBHUHO010000013">
    <property type="protein sequence ID" value="MFD2115161.1"/>
    <property type="molecule type" value="Genomic_DNA"/>
</dbReference>
<organism evidence="3 4">
    <name type="scientific">Paenibacillus yanchengensis</name>
    <dbReference type="NCBI Taxonomy" id="2035833"/>
    <lineage>
        <taxon>Bacteria</taxon>
        <taxon>Bacillati</taxon>
        <taxon>Bacillota</taxon>
        <taxon>Bacilli</taxon>
        <taxon>Bacillales</taxon>
        <taxon>Paenibacillaceae</taxon>
        <taxon>Paenibacillus</taxon>
    </lineage>
</organism>
<evidence type="ECO:0000313" key="3">
    <source>
        <dbReference type="EMBL" id="MFD2115161.1"/>
    </source>
</evidence>
<dbReference type="RefSeq" id="WP_377770186.1">
    <property type="nucleotide sequence ID" value="NZ_JBHUHO010000013.1"/>
</dbReference>
<dbReference type="Gene3D" id="3.40.190.10">
    <property type="entry name" value="Periplasmic binding protein-like II"/>
    <property type="match status" value="1"/>
</dbReference>
<proteinExistence type="predicted"/>
<dbReference type="Pfam" id="PF01547">
    <property type="entry name" value="SBP_bac_1"/>
    <property type="match status" value="1"/>
</dbReference>
<feature type="chain" id="PRO_5045772713" evidence="2">
    <location>
        <begin position="27"/>
        <end position="461"/>
    </location>
</feature>
<comment type="caution">
    <text evidence="3">The sequence shown here is derived from an EMBL/GenBank/DDBJ whole genome shotgun (WGS) entry which is preliminary data.</text>
</comment>
<keyword evidence="2" id="KW-0732">Signal</keyword>
<feature type="signal peptide" evidence="2">
    <location>
        <begin position="1"/>
        <end position="26"/>
    </location>
</feature>
<name>A0ABW4YHH4_9BACL</name>
<protein>
    <submittedName>
        <fullName evidence="3">Extracellular solute-binding protein</fullName>
    </submittedName>
</protein>
<dbReference type="PROSITE" id="PS51257">
    <property type="entry name" value="PROKAR_LIPOPROTEIN"/>
    <property type="match status" value="1"/>
</dbReference>
<reference evidence="4" key="1">
    <citation type="journal article" date="2019" name="Int. J. Syst. Evol. Microbiol.">
        <title>The Global Catalogue of Microorganisms (GCM) 10K type strain sequencing project: providing services to taxonomists for standard genome sequencing and annotation.</title>
        <authorList>
            <consortium name="The Broad Institute Genomics Platform"/>
            <consortium name="The Broad Institute Genome Sequencing Center for Infectious Disease"/>
            <person name="Wu L."/>
            <person name="Ma J."/>
        </authorList>
    </citation>
    <scope>NUCLEOTIDE SEQUENCE [LARGE SCALE GENOMIC DNA]</scope>
    <source>
        <strain evidence="4">GH52</strain>
    </source>
</reference>
<accession>A0ABW4YHH4</accession>
<dbReference type="PANTHER" id="PTHR43649:SF16">
    <property type="entry name" value="SUGAR-BINDING LIPOPROTEIN"/>
    <property type="match status" value="1"/>
</dbReference>
<feature type="region of interest" description="Disordered" evidence="1">
    <location>
        <begin position="26"/>
        <end position="48"/>
    </location>
</feature>
<evidence type="ECO:0000256" key="2">
    <source>
        <dbReference type="SAM" id="SignalP"/>
    </source>
</evidence>
<keyword evidence="4" id="KW-1185">Reference proteome</keyword>
<dbReference type="SUPFAM" id="SSF53850">
    <property type="entry name" value="Periplasmic binding protein-like II"/>
    <property type="match status" value="1"/>
</dbReference>
<sequence length="461" mass="51027">MKKVNRNRWGLLTFALVTAISLTACGSGSGNSNEKEQTGAGNGNTTTPTEVIEIVAWDKPHADEPFKAHMDQVHADFEKEYPNIKVTHMEQTRGQEREQLMTAVAGNEQPDIINVSFPSMEVYIQQGIAADVTELWNNYEEKDKYITGALDAATVDGKIYGTPNDMYAAGLYYNKTLFTEAGLDPNSPPTTWDEFVDVAKKIHNPDKGINGFDILGMDWADWHFEYYVWGAGGDLTNRKDNGEVELTFTSDAAVQALQYYKDLKWTHQVTQKNVVQSLDDNQKDFYTGKAAMIIGDSNSYGQFVSKGMDPDSIGFAPLPAGPSGTAPTQVGGSYWIFNPKASPEKLEAAFTYFKYISSKEVMESIFEAKSEFGSVGALSVRSDIDMTKYVEDLPQDIVENIQKAAATPHLEYFLKDRLSPYVVTAIQKILVSSDADPAVELKKAQELAQKEVADPYNASLQ</sequence>
<dbReference type="Proteomes" id="UP001597362">
    <property type="component" value="Unassembled WGS sequence"/>
</dbReference>
<evidence type="ECO:0000313" key="4">
    <source>
        <dbReference type="Proteomes" id="UP001597362"/>
    </source>
</evidence>
<dbReference type="InterPro" id="IPR006059">
    <property type="entry name" value="SBP"/>
</dbReference>
<gene>
    <name evidence="3" type="ORF">ACFSJH_05355</name>
</gene>
<dbReference type="InterPro" id="IPR050490">
    <property type="entry name" value="Bact_solute-bd_prot1"/>
</dbReference>
<dbReference type="PANTHER" id="PTHR43649">
    <property type="entry name" value="ARABINOSE-BINDING PROTEIN-RELATED"/>
    <property type="match status" value="1"/>
</dbReference>